<evidence type="ECO:0000256" key="3">
    <source>
        <dbReference type="ARBA" id="ARBA00022989"/>
    </source>
</evidence>
<keyword evidence="1" id="KW-1003">Cell membrane</keyword>
<comment type="caution">
    <text evidence="8">The sequence shown here is derived from an EMBL/GenBank/DDBJ whole genome shotgun (WGS) entry which is preliminary data.</text>
</comment>
<evidence type="ECO:0000256" key="6">
    <source>
        <dbReference type="SAM" id="Phobius"/>
    </source>
</evidence>
<gene>
    <name evidence="8" type="ORF">COB13_13120</name>
</gene>
<dbReference type="GO" id="GO:0005886">
    <property type="term" value="C:plasma membrane"/>
    <property type="evidence" value="ECO:0007669"/>
    <property type="project" value="InterPro"/>
</dbReference>
<reference key="1">
    <citation type="submission" date="2017-08" db="EMBL/GenBank/DDBJ databases">
        <title>A dynamic microbial community with high functional redundancy inhabits the cold, oxic subseafloor aquifer.</title>
        <authorList>
            <person name="Tully B.J."/>
            <person name="Wheat C.G."/>
            <person name="Glazer B.T."/>
            <person name="Huber J.A."/>
        </authorList>
    </citation>
    <scope>NUCLEOTIDE SEQUENCE [LARGE SCALE GENOMIC DNA]</scope>
</reference>
<evidence type="ECO:0000256" key="5">
    <source>
        <dbReference type="SAM" id="MobiDB-lite"/>
    </source>
</evidence>
<evidence type="ECO:0000313" key="8">
    <source>
        <dbReference type="EMBL" id="PCI98802.1"/>
    </source>
</evidence>
<keyword evidence="3 6" id="KW-1133">Transmembrane helix</keyword>
<protein>
    <recommendedName>
        <fullName evidence="7">Lipopolysaccharide assembly protein A domain-containing protein</fullName>
    </recommendedName>
</protein>
<feature type="domain" description="Lipopolysaccharide assembly protein A" evidence="7">
    <location>
        <begin position="43"/>
        <end position="85"/>
    </location>
</feature>
<keyword evidence="2 6" id="KW-0812">Transmembrane</keyword>
<evidence type="ECO:0000256" key="4">
    <source>
        <dbReference type="ARBA" id="ARBA00023136"/>
    </source>
</evidence>
<proteinExistence type="predicted"/>
<dbReference type="EMBL" id="NVUS01000019">
    <property type="protein sequence ID" value="PCI98802.1"/>
    <property type="molecule type" value="Genomic_DNA"/>
</dbReference>
<evidence type="ECO:0000256" key="2">
    <source>
        <dbReference type="ARBA" id="ARBA00022692"/>
    </source>
</evidence>
<accession>A0A2A4YVG5</accession>
<feature type="region of interest" description="Disordered" evidence="5">
    <location>
        <begin position="76"/>
        <end position="114"/>
    </location>
</feature>
<sequence>MRRIFRWLITFPILLVAGFLLVANRHIVDISLDPFNAQDPAFSLELPLYIVILIAIFIGLLLGGTLTWFGQHKYRRASRVERSKAHRWHNEADDLRKRAEQSAATPNVKQLPQN</sequence>
<keyword evidence="4 6" id="KW-0472">Membrane</keyword>
<evidence type="ECO:0000259" key="7">
    <source>
        <dbReference type="Pfam" id="PF06305"/>
    </source>
</evidence>
<reference evidence="8" key="2">
    <citation type="journal article" date="2018" name="ISME J.">
        <title>A dynamic microbial community with high functional redundancy inhabits the cold, oxic subseafloor aquifer.</title>
        <authorList>
            <person name="Tully B.J."/>
            <person name="Wheat C.G."/>
            <person name="Glazer B.T."/>
            <person name="Huber J.A."/>
        </authorList>
    </citation>
    <scope>NUCLEOTIDE SEQUENCE</scope>
    <source>
        <strain evidence="8">NORP83</strain>
    </source>
</reference>
<dbReference type="AlphaFoldDB" id="A0A2A4YVG5"/>
<dbReference type="InterPro" id="IPR010445">
    <property type="entry name" value="LapA_dom"/>
</dbReference>
<feature type="transmembrane region" description="Helical" evidence="6">
    <location>
        <begin position="49"/>
        <end position="69"/>
    </location>
</feature>
<organism evidence="8">
    <name type="scientific">OCS116 cluster bacterium</name>
    <dbReference type="NCBI Taxonomy" id="2030921"/>
    <lineage>
        <taxon>Bacteria</taxon>
        <taxon>Pseudomonadati</taxon>
        <taxon>Pseudomonadota</taxon>
        <taxon>Alphaproteobacteria</taxon>
        <taxon>OCS116 cluster</taxon>
    </lineage>
</organism>
<dbReference type="Pfam" id="PF06305">
    <property type="entry name" value="LapA_dom"/>
    <property type="match status" value="1"/>
</dbReference>
<feature type="compositionally biased region" description="Polar residues" evidence="5">
    <location>
        <begin position="102"/>
        <end position="114"/>
    </location>
</feature>
<feature type="compositionally biased region" description="Basic and acidic residues" evidence="5">
    <location>
        <begin position="78"/>
        <end position="100"/>
    </location>
</feature>
<name>A0A2A4YVG5_9PROT</name>
<evidence type="ECO:0000256" key="1">
    <source>
        <dbReference type="ARBA" id="ARBA00022475"/>
    </source>
</evidence>